<evidence type="ECO:0000256" key="1">
    <source>
        <dbReference type="ARBA" id="ARBA00005513"/>
    </source>
</evidence>
<comment type="function">
    <text evidence="12">Component of the F(0) channel, it forms part of the peripheral stalk, linking F(1) to F(0).</text>
</comment>
<dbReference type="GO" id="GO:0005886">
    <property type="term" value="C:plasma membrane"/>
    <property type="evidence" value="ECO:0007669"/>
    <property type="project" value="UniProtKB-SubCell"/>
</dbReference>
<keyword evidence="12" id="KW-1003">Cell membrane</keyword>
<evidence type="ECO:0000256" key="3">
    <source>
        <dbReference type="ARBA" id="ARBA00022547"/>
    </source>
</evidence>
<comment type="caution">
    <text evidence="14">The sequence shown here is derived from an EMBL/GenBank/DDBJ whole genome shotgun (WGS) entry which is preliminary data.</text>
</comment>
<dbReference type="Gene3D" id="6.10.250.1580">
    <property type="match status" value="1"/>
</dbReference>
<dbReference type="InterPro" id="IPR005864">
    <property type="entry name" value="ATP_synth_F0_bsu_bac"/>
</dbReference>
<dbReference type="GO" id="GO:0046961">
    <property type="term" value="F:proton-transporting ATPase activity, rotational mechanism"/>
    <property type="evidence" value="ECO:0007669"/>
    <property type="project" value="TreeGrafter"/>
</dbReference>
<keyword evidence="9 12" id="KW-0066">ATP synthesis</keyword>
<dbReference type="RefSeq" id="WP_022427145.1">
    <property type="nucleotide sequence ID" value="NZ_PSQG01000002.1"/>
</dbReference>
<evidence type="ECO:0000256" key="13">
    <source>
        <dbReference type="RuleBase" id="RU003848"/>
    </source>
</evidence>
<reference evidence="14 15" key="1">
    <citation type="submission" date="2018-02" db="EMBL/GenBank/DDBJ databases">
        <title>Complete genome sequencing of Faecalibacterium prausnitzii strains isolated from the human gut.</title>
        <authorList>
            <person name="Fitzgerald B.C."/>
            <person name="Shkoporov A.N."/>
            <person name="Ross P.R."/>
            <person name="Hill C."/>
        </authorList>
    </citation>
    <scope>NUCLEOTIDE SEQUENCE [LARGE SCALE GENOMIC DNA]</scope>
    <source>
        <strain evidence="14 15">APC942/31-1</strain>
    </source>
</reference>
<proteinExistence type="inferred from homology"/>
<keyword evidence="2 12" id="KW-0813">Transport</keyword>
<evidence type="ECO:0000256" key="2">
    <source>
        <dbReference type="ARBA" id="ARBA00022448"/>
    </source>
</evidence>
<evidence type="ECO:0000256" key="11">
    <source>
        <dbReference type="ARBA" id="ARBA00037847"/>
    </source>
</evidence>
<evidence type="ECO:0000256" key="9">
    <source>
        <dbReference type="ARBA" id="ARBA00023310"/>
    </source>
</evidence>
<dbReference type="GO" id="GO:0012505">
    <property type="term" value="C:endomembrane system"/>
    <property type="evidence" value="ECO:0007669"/>
    <property type="project" value="UniProtKB-SubCell"/>
</dbReference>
<evidence type="ECO:0000313" key="14">
    <source>
        <dbReference type="EMBL" id="RCH46214.1"/>
    </source>
</evidence>
<dbReference type="HAMAP" id="MF_01398">
    <property type="entry name" value="ATP_synth_b_bprime"/>
    <property type="match status" value="1"/>
</dbReference>
<keyword evidence="3 12" id="KW-0138">CF(0)</keyword>
<dbReference type="SUPFAM" id="SSF81573">
    <property type="entry name" value="F1F0 ATP synthase subunit B, membrane domain"/>
    <property type="match status" value="1"/>
</dbReference>
<name>A0A367G851_9FIRM</name>
<evidence type="ECO:0000256" key="6">
    <source>
        <dbReference type="ARBA" id="ARBA00022989"/>
    </source>
</evidence>
<comment type="function">
    <text evidence="10 12">F(1)F(0) ATP synthase produces ATP from ADP in the presence of a proton or sodium gradient. F-type ATPases consist of two structural domains, F(1) containing the extramembraneous catalytic core and F(0) containing the membrane proton channel, linked together by a central stalk and a peripheral stalk. During catalysis, ATP synthesis in the catalytic domain of F(1) is coupled via a rotary mechanism of the central stalk subunits to proton translocation.</text>
</comment>
<sequence length="166" mass="18571">MIKIDINLVFTIINLIVLYLLMKKFLFGPIIGVMEKRKAMIDEQFASAEKTTTEANQLKGQYEDALKSAKEESFSIVEQAKDEAKVQADSIVKRANDQAGQILEKARRDISTEQEAAMKAMEGKVAELAMDAASRIMGKKNDEAQDMSLYDQFLEGAGDPHDRDVH</sequence>
<dbReference type="Pfam" id="PF00430">
    <property type="entry name" value="ATP-synt_B"/>
    <property type="match status" value="1"/>
</dbReference>
<dbReference type="PANTHER" id="PTHR33445">
    <property type="entry name" value="ATP SYNTHASE SUBUNIT B', CHLOROPLASTIC"/>
    <property type="match status" value="1"/>
</dbReference>
<keyword evidence="8 12" id="KW-0472">Membrane</keyword>
<dbReference type="EMBL" id="PSQG01000002">
    <property type="protein sequence ID" value="RCH46214.1"/>
    <property type="molecule type" value="Genomic_DNA"/>
</dbReference>
<evidence type="ECO:0000256" key="10">
    <source>
        <dbReference type="ARBA" id="ARBA00025198"/>
    </source>
</evidence>
<comment type="subunit">
    <text evidence="12">F-type ATPases have 2 components, F(1) - the catalytic core - and F(0) - the membrane proton channel. F(1) has five subunits: alpha(3), beta(3), gamma(1), delta(1), epsilon(1). F(0) has three main subunits: a(1), b(2) and c(10-14). The alpha and beta chains form an alternating ring which encloses part of the gamma chain. F(1) is attached to F(0) by a central stalk formed by the gamma and epsilon chains, while a peripheral stalk is formed by the delta and b chains.</text>
</comment>
<gene>
    <name evidence="12 14" type="primary">atpF</name>
    <name evidence="14" type="ORF">C4886_01485</name>
</gene>
<dbReference type="InterPro" id="IPR050059">
    <property type="entry name" value="ATP_synthase_B_chain"/>
</dbReference>
<keyword evidence="6 12" id="KW-1133">Transmembrane helix</keyword>
<evidence type="ECO:0000256" key="8">
    <source>
        <dbReference type="ARBA" id="ARBA00023136"/>
    </source>
</evidence>
<organism evidence="14 15">
    <name type="scientific">Blautia obeum</name>
    <dbReference type="NCBI Taxonomy" id="40520"/>
    <lineage>
        <taxon>Bacteria</taxon>
        <taxon>Bacillati</taxon>
        <taxon>Bacillota</taxon>
        <taxon>Clostridia</taxon>
        <taxon>Lachnospirales</taxon>
        <taxon>Lachnospiraceae</taxon>
        <taxon>Blautia</taxon>
    </lineage>
</organism>
<evidence type="ECO:0000256" key="4">
    <source>
        <dbReference type="ARBA" id="ARBA00022692"/>
    </source>
</evidence>
<keyword evidence="7 12" id="KW-0406">Ion transport</keyword>
<dbReference type="InterPro" id="IPR028987">
    <property type="entry name" value="ATP_synth_B-like_membr_sf"/>
</dbReference>
<evidence type="ECO:0000313" key="15">
    <source>
        <dbReference type="Proteomes" id="UP000253208"/>
    </source>
</evidence>
<dbReference type="GO" id="GO:0046933">
    <property type="term" value="F:proton-transporting ATP synthase activity, rotational mechanism"/>
    <property type="evidence" value="ECO:0007669"/>
    <property type="project" value="UniProtKB-UniRule"/>
</dbReference>
<protein>
    <recommendedName>
        <fullName evidence="12">ATP synthase subunit b</fullName>
    </recommendedName>
    <alternativeName>
        <fullName evidence="12">ATP synthase F(0) sector subunit b</fullName>
    </alternativeName>
    <alternativeName>
        <fullName evidence="12">ATPase subunit I</fullName>
    </alternativeName>
    <alternativeName>
        <fullName evidence="12">F-type ATPase subunit b</fullName>
        <shortName evidence="12">F-ATPase subunit b</shortName>
    </alternativeName>
</protein>
<dbReference type="NCBIfam" id="TIGR01144">
    <property type="entry name" value="ATP_synt_b"/>
    <property type="match status" value="1"/>
</dbReference>
<evidence type="ECO:0000256" key="12">
    <source>
        <dbReference type="HAMAP-Rule" id="MF_01398"/>
    </source>
</evidence>
<keyword evidence="5 12" id="KW-0375">Hydrogen ion transport</keyword>
<keyword evidence="4 12" id="KW-0812">Transmembrane</keyword>
<dbReference type="CDD" id="cd06503">
    <property type="entry name" value="ATP-synt_Fo_b"/>
    <property type="match status" value="1"/>
</dbReference>
<evidence type="ECO:0000256" key="5">
    <source>
        <dbReference type="ARBA" id="ARBA00022781"/>
    </source>
</evidence>
<dbReference type="Proteomes" id="UP000253208">
    <property type="component" value="Unassembled WGS sequence"/>
</dbReference>
<comment type="similarity">
    <text evidence="1 12 13">Belongs to the ATPase B chain family.</text>
</comment>
<comment type="subcellular location">
    <subcellularLocation>
        <location evidence="12">Cell membrane</location>
        <topology evidence="12">Single-pass membrane protein</topology>
    </subcellularLocation>
    <subcellularLocation>
        <location evidence="11">Endomembrane system</location>
        <topology evidence="11">Single-pass membrane protein</topology>
    </subcellularLocation>
</comment>
<dbReference type="PANTHER" id="PTHR33445:SF2">
    <property type="entry name" value="ATP SYNTHASE SUBUNIT B', CHLOROPLASTIC"/>
    <property type="match status" value="1"/>
</dbReference>
<accession>A0A367G851</accession>
<dbReference type="AlphaFoldDB" id="A0A367G851"/>
<feature type="transmembrane region" description="Helical" evidence="12">
    <location>
        <begin position="6"/>
        <end position="27"/>
    </location>
</feature>
<dbReference type="GO" id="GO:0045259">
    <property type="term" value="C:proton-transporting ATP synthase complex"/>
    <property type="evidence" value="ECO:0007669"/>
    <property type="project" value="UniProtKB-KW"/>
</dbReference>
<dbReference type="InterPro" id="IPR002146">
    <property type="entry name" value="ATP_synth_b/b'su_bac/chlpt"/>
</dbReference>
<evidence type="ECO:0000256" key="7">
    <source>
        <dbReference type="ARBA" id="ARBA00023065"/>
    </source>
</evidence>